<feature type="region of interest" description="Disordered" evidence="1">
    <location>
        <begin position="1"/>
        <end position="29"/>
    </location>
</feature>
<dbReference type="EMBL" id="SSTD01004937">
    <property type="protein sequence ID" value="TYK22671.1"/>
    <property type="molecule type" value="Genomic_DNA"/>
</dbReference>
<dbReference type="Proteomes" id="UP000321947">
    <property type="component" value="Unassembled WGS sequence"/>
</dbReference>
<accession>A0A5D3DG47</accession>
<gene>
    <name evidence="2" type="ORF">E5676_scaffold195G001160</name>
</gene>
<evidence type="ECO:0008006" key="4">
    <source>
        <dbReference type="Google" id="ProtNLM"/>
    </source>
</evidence>
<evidence type="ECO:0000313" key="3">
    <source>
        <dbReference type="Proteomes" id="UP000321947"/>
    </source>
</evidence>
<comment type="caution">
    <text evidence="2">The sequence shown here is derived from an EMBL/GenBank/DDBJ whole genome shotgun (WGS) entry which is preliminary data.</text>
</comment>
<protein>
    <recommendedName>
        <fullName evidence="4">Envelope-like protein</fullName>
    </recommendedName>
</protein>
<reference evidence="2 3" key="1">
    <citation type="submission" date="2019-08" db="EMBL/GenBank/DDBJ databases">
        <title>Draft genome sequences of two oriental melons (Cucumis melo L. var makuwa).</title>
        <authorList>
            <person name="Kwon S.-Y."/>
        </authorList>
    </citation>
    <scope>NUCLEOTIDE SEQUENCE [LARGE SCALE GENOMIC DNA]</scope>
    <source>
        <strain evidence="3">cv. Chang Bougi</strain>
        <tissue evidence="2">Leaf</tissue>
    </source>
</reference>
<name>A0A5D3DG47_CUCMM</name>
<dbReference type="AlphaFoldDB" id="A0A5D3DG47"/>
<evidence type="ECO:0000256" key="1">
    <source>
        <dbReference type="SAM" id="MobiDB-lite"/>
    </source>
</evidence>
<organism evidence="2 3">
    <name type="scientific">Cucumis melo var. makuwa</name>
    <name type="common">Oriental melon</name>
    <dbReference type="NCBI Taxonomy" id="1194695"/>
    <lineage>
        <taxon>Eukaryota</taxon>
        <taxon>Viridiplantae</taxon>
        <taxon>Streptophyta</taxon>
        <taxon>Embryophyta</taxon>
        <taxon>Tracheophyta</taxon>
        <taxon>Spermatophyta</taxon>
        <taxon>Magnoliopsida</taxon>
        <taxon>eudicotyledons</taxon>
        <taxon>Gunneridae</taxon>
        <taxon>Pentapetalae</taxon>
        <taxon>rosids</taxon>
        <taxon>fabids</taxon>
        <taxon>Cucurbitales</taxon>
        <taxon>Cucurbitaceae</taxon>
        <taxon>Benincaseae</taxon>
        <taxon>Cucumis</taxon>
    </lineage>
</organism>
<evidence type="ECO:0000313" key="2">
    <source>
        <dbReference type="EMBL" id="TYK22671.1"/>
    </source>
</evidence>
<feature type="region of interest" description="Disordered" evidence="1">
    <location>
        <begin position="166"/>
        <end position="185"/>
    </location>
</feature>
<sequence>MVNTRKGSCQARSSKDDDEAHDSRTNMYGVRMRGLRFKSTPTRRLYRLSSKKSQVNPSDSSTLSMYDENIASSVAENVEMLLRKGLFSTTEPNVVDVPVKSIHSDESSSSEDIFVPTPSQSATANEKLDNLVILHQLDTINENPDINADNHVEPTYNSAPDNVILDVHASQTESKQPPAESRSKE</sequence>
<proteinExistence type="predicted"/>
<feature type="compositionally biased region" description="Polar residues" evidence="1">
    <location>
        <begin position="1"/>
        <end position="12"/>
    </location>
</feature>